<dbReference type="Gene3D" id="2.60.120.10">
    <property type="entry name" value="Jelly Rolls"/>
    <property type="match status" value="1"/>
</dbReference>
<dbReference type="InterPro" id="IPR011051">
    <property type="entry name" value="RmlC_Cupin_sf"/>
</dbReference>
<reference evidence="2 3" key="1">
    <citation type="submission" date="2018-06" db="EMBL/GenBank/DDBJ databases">
        <title>Streptacidiphilus pinicola sp. nov., isolated from pine grove soil.</title>
        <authorList>
            <person name="Roh S.G."/>
            <person name="Park S."/>
            <person name="Kim M.-K."/>
            <person name="Yun B.-R."/>
            <person name="Park J."/>
            <person name="Kim M.J."/>
            <person name="Kim Y.S."/>
            <person name="Kim S.B."/>
        </authorList>
    </citation>
    <scope>NUCLEOTIDE SEQUENCE [LARGE SCALE GENOMIC DNA]</scope>
    <source>
        <strain evidence="2 3">MMS16-CNU450</strain>
    </source>
</reference>
<keyword evidence="3" id="KW-1185">Reference proteome</keyword>
<dbReference type="OrthoDB" id="3782397at2"/>
<feature type="domain" description="Cupin type-2" evidence="1">
    <location>
        <begin position="39"/>
        <end position="96"/>
    </location>
</feature>
<name>A0A2X0INY9_9ACTN</name>
<organism evidence="2 3">
    <name type="scientific">Streptacidiphilus pinicola</name>
    <dbReference type="NCBI Taxonomy" id="2219663"/>
    <lineage>
        <taxon>Bacteria</taxon>
        <taxon>Bacillati</taxon>
        <taxon>Actinomycetota</taxon>
        <taxon>Actinomycetes</taxon>
        <taxon>Kitasatosporales</taxon>
        <taxon>Streptomycetaceae</taxon>
        <taxon>Streptacidiphilus</taxon>
    </lineage>
</organism>
<comment type="caution">
    <text evidence="2">The sequence shown here is derived from an EMBL/GenBank/DDBJ whole genome shotgun (WGS) entry which is preliminary data.</text>
</comment>
<dbReference type="Proteomes" id="UP000248889">
    <property type="component" value="Unassembled WGS sequence"/>
</dbReference>
<dbReference type="Pfam" id="PF07883">
    <property type="entry name" value="Cupin_2"/>
    <property type="match status" value="1"/>
</dbReference>
<dbReference type="InterPro" id="IPR014710">
    <property type="entry name" value="RmlC-like_jellyroll"/>
</dbReference>
<dbReference type="RefSeq" id="WP_111501322.1">
    <property type="nucleotide sequence ID" value="NZ_QKYN01000054.1"/>
</dbReference>
<protein>
    <submittedName>
        <fullName evidence="2">Cupin</fullName>
    </submittedName>
</protein>
<dbReference type="SUPFAM" id="SSF51182">
    <property type="entry name" value="RmlC-like cupins"/>
    <property type="match status" value="1"/>
</dbReference>
<dbReference type="InterPro" id="IPR013096">
    <property type="entry name" value="Cupin_2"/>
</dbReference>
<sequence length="118" mass="12015">MQIFQFDRDERDIPYHGSTGLLATRIAAGEGPVRLTQLKVAPGGTIGTHPATDAQLFLVIAGSGWVAGPDGVRVPLGVGEGARWDAGEVHTSGSDSGLTALVVEGAALALVEAEAAAR</sequence>
<evidence type="ECO:0000313" key="3">
    <source>
        <dbReference type="Proteomes" id="UP000248889"/>
    </source>
</evidence>
<proteinExistence type="predicted"/>
<accession>A0A2X0INY9</accession>
<dbReference type="AlphaFoldDB" id="A0A2X0INY9"/>
<gene>
    <name evidence="2" type="ORF">DN069_14160</name>
</gene>
<dbReference type="EMBL" id="QKYN01000054">
    <property type="protein sequence ID" value="RAG84961.1"/>
    <property type="molecule type" value="Genomic_DNA"/>
</dbReference>
<evidence type="ECO:0000259" key="1">
    <source>
        <dbReference type="Pfam" id="PF07883"/>
    </source>
</evidence>
<evidence type="ECO:0000313" key="2">
    <source>
        <dbReference type="EMBL" id="RAG84961.1"/>
    </source>
</evidence>